<sequence length="211" mass="22309">MPNPIDLSLYLVLDANLCPTPEQMVETALEAVRGGATVVQLRAPEWKKRKQLDAALLLKKALCGTGVPLIIDDHLDIALICRADGVHVGQADLPVNEVRKLMGKNVIIGLSVGSQEEMQTVTEDVDYLGIGPVFATTTKKDAGKAIGLQELKALKKQTSLPVVAIGGINESNAKETMLTGVDGIAVVSAICGAASPYEATKKLRAEIKDGD</sequence>
<comment type="caution">
    <text evidence="14">The sequence shown here is derived from an EMBL/GenBank/DDBJ whole genome shotgun (WGS) entry which is preliminary data.</text>
</comment>
<feature type="binding site" evidence="10">
    <location>
        <position position="92"/>
    </location>
    <ligand>
        <name>Mg(2+)</name>
        <dbReference type="ChEBI" id="CHEBI:18420"/>
    </ligand>
</feature>
<dbReference type="EC" id="2.5.1.3" evidence="10"/>
<feature type="binding site" evidence="10">
    <location>
        <begin position="187"/>
        <end position="188"/>
    </location>
    <ligand>
        <name>2-[(2R,5Z)-2-carboxy-4-methylthiazol-5(2H)-ylidene]ethyl phosphate</name>
        <dbReference type="ChEBI" id="CHEBI:62899"/>
    </ligand>
</feature>
<evidence type="ECO:0000313" key="15">
    <source>
        <dbReference type="Proteomes" id="UP000214610"/>
    </source>
</evidence>
<comment type="pathway">
    <text evidence="2 10 12">Cofactor biosynthesis; thiamine diphosphate biosynthesis; thiamine phosphate from 4-amino-2-methyl-5-diphosphomethylpyrimidine and 4-methyl-5-(2-phosphoethyl)-thiazole: step 1/1.</text>
</comment>
<evidence type="ECO:0000256" key="5">
    <source>
        <dbReference type="ARBA" id="ARBA00022842"/>
    </source>
</evidence>
<accession>A0A227KRA6</accession>
<dbReference type="InterPro" id="IPR034291">
    <property type="entry name" value="TMP_synthase"/>
</dbReference>
<proteinExistence type="inferred from homology"/>
<feature type="binding site" evidence="10">
    <location>
        <position position="73"/>
    </location>
    <ligand>
        <name>Mg(2+)</name>
        <dbReference type="ChEBI" id="CHEBI:18420"/>
    </ligand>
</feature>
<dbReference type="AlphaFoldDB" id="A0A227KRA6"/>
<dbReference type="InterPro" id="IPR036206">
    <property type="entry name" value="ThiamineP_synth_sf"/>
</dbReference>
<keyword evidence="6 10" id="KW-0784">Thiamine biosynthesis</keyword>
<dbReference type="Proteomes" id="UP000214610">
    <property type="component" value="Unassembled WGS sequence"/>
</dbReference>
<evidence type="ECO:0000259" key="13">
    <source>
        <dbReference type="Pfam" id="PF02581"/>
    </source>
</evidence>
<feature type="binding site" evidence="10">
    <location>
        <position position="111"/>
    </location>
    <ligand>
        <name>4-amino-2-methyl-5-(diphosphooxymethyl)pyrimidine</name>
        <dbReference type="ChEBI" id="CHEBI:57841"/>
    </ligand>
</feature>
<evidence type="ECO:0000256" key="3">
    <source>
        <dbReference type="ARBA" id="ARBA00022679"/>
    </source>
</evidence>
<dbReference type="HAMAP" id="MF_00097">
    <property type="entry name" value="TMP_synthase"/>
    <property type="match status" value="1"/>
</dbReference>
<feature type="binding site" evidence="10">
    <location>
        <position position="167"/>
    </location>
    <ligand>
        <name>2-[(2R,5Z)-2-carboxy-4-methylthiazol-5(2H)-ylidene]ethyl phosphate</name>
        <dbReference type="ChEBI" id="CHEBI:62899"/>
    </ligand>
</feature>
<feature type="domain" description="Thiamine phosphate synthase/TenI" evidence="13">
    <location>
        <begin position="9"/>
        <end position="190"/>
    </location>
</feature>
<evidence type="ECO:0000256" key="9">
    <source>
        <dbReference type="ARBA" id="ARBA00047883"/>
    </source>
</evidence>
<dbReference type="InterPro" id="IPR013785">
    <property type="entry name" value="Aldolase_TIM"/>
</dbReference>
<gene>
    <name evidence="10" type="primary">thiE</name>
    <name evidence="14" type="ORF">ADH67_01300</name>
</gene>
<dbReference type="GO" id="GO:0004789">
    <property type="term" value="F:thiamine-phosphate diphosphorylase activity"/>
    <property type="evidence" value="ECO:0007669"/>
    <property type="project" value="UniProtKB-UniRule"/>
</dbReference>
<evidence type="ECO:0000313" key="14">
    <source>
        <dbReference type="EMBL" id="OXE50968.1"/>
    </source>
</evidence>
<dbReference type="GO" id="GO:0005737">
    <property type="term" value="C:cytoplasm"/>
    <property type="evidence" value="ECO:0007669"/>
    <property type="project" value="TreeGrafter"/>
</dbReference>
<dbReference type="PANTHER" id="PTHR20857">
    <property type="entry name" value="THIAMINE-PHOSPHATE PYROPHOSPHORYLASE"/>
    <property type="match status" value="1"/>
</dbReference>
<feature type="binding site" evidence="10">
    <location>
        <begin position="136"/>
        <end position="138"/>
    </location>
    <ligand>
        <name>2-[(2R,5Z)-2-carboxy-4-methylthiazol-5(2H)-ylidene]ethyl phosphate</name>
        <dbReference type="ChEBI" id="CHEBI:62899"/>
    </ligand>
</feature>
<comment type="cofactor">
    <cofactor evidence="10">
        <name>Mg(2+)</name>
        <dbReference type="ChEBI" id="CHEBI:18420"/>
    </cofactor>
    <text evidence="10">Binds 1 Mg(2+) ion per subunit.</text>
</comment>
<evidence type="ECO:0000256" key="12">
    <source>
        <dbReference type="RuleBase" id="RU004253"/>
    </source>
</evidence>
<evidence type="ECO:0000256" key="8">
    <source>
        <dbReference type="ARBA" id="ARBA00047851"/>
    </source>
</evidence>
<evidence type="ECO:0000256" key="7">
    <source>
        <dbReference type="ARBA" id="ARBA00047334"/>
    </source>
</evidence>
<protein>
    <recommendedName>
        <fullName evidence="10">Thiamine-phosphate synthase</fullName>
        <shortName evidence="10">TP synthase</shortName>
        <shortName evidence="10">TPS</shortName>
        <ecNumber evidence="10">2.5.1.3</ecNumber>
    </recommendedName>
    <alternativeName>
        <fullName evidence="10">Thiamine-phosphate pyrophosphorylase</fullName>
        <shortName evidence="10">TMP pyrophosphorylase</shortName>
        <shortName evidence="10">TMP-PPase</shortName>
    </alternativeName>
</protein>
<evidence type="ECO:0000256" key="6">
    <source>
        <dbReference type="ARBA" id="ARBA00022977"/>
    </source>
</evidence>
<reference evidence="15" key="1">
    <citation type="submission" date="2017-05" db="EMBL/GenBank/DDBJ databases">
        <title>Improved OligoMM genomes.</title>
        <authorList>
            <person name="Garzetti D."/>
        </authorList>
    </citation>
    <scope>NUCLEOTIDE SEQUENCE [LARGE SCALE GENOMIC DNA]</scope>
    <source>
        <strain evidence="15">YL45</strain>
    </source>
</reference>
<keyword evidence="3 10" id="KW-0808">Transferase</keyword>
<dbReference type="InterPro" id="IPR022998">
    <property type="entry name" value="ThiamineP_synth_TenI"/>
</dbReference>
<dbReference type="UniPathway" id="UPA00060">
    <property type="reaction ID" value="UER00141"/>
</dbReference>
<dbReference type="EMBL" id="NHMP01000001">
    <property type="protein sequence ID" value="OXE50968.1"/>
    <property type="molecule type" value="Genomic_DNA"/>
</dbReference>
<dbReference type="GeneID" id="78363160"/>
<comment type="caution">
    <text evidence="10">Lacks conserved residue(s) required for the propagation of feature annotation.</text>
</comment>
<keyword evidence="4 10" id="KW-0479">Metal-binding</keyword>
<evidence type="ECO:0000256" key="11">
    <source>
        <dbReference type="RuleBase" id="RU003826"/>
    </source>
</evidence>
<organism evidence="14 15">
    <name type="scientific">Turicimonas muris</name>
    <dbReference type="NCBI Taxonomy" id="1796652"/>
    <lineage>
        <taxon>Bacteria</taxon>
        <taxon>Pseudomonadati</taxon>
        <taxon>Pseudomonadota</taxon>
        <taxon>Betaproteobacteria</taxon>
        <taxon>Burkholderiales</taxon>
        <taxon>Sutterellaceae</taxon>
        <taxon>Turicimonas</taxon>
    </lineage>
</organism>
<dbReference type="RefSeq" id="WP_066590924.1">
    <property type="nucleotide sequence ID" value="NZ_CAJTBZ010000006.1"/>
</dbReference>
<dbReference type="PANTHER" id="PTHR20857:SF23">
    <property type="entry name" value="THIAMINE BIOSYNTHETIC BIFUNCTIONAL ENZYME"/>
    <property type="match status" value="1"/>
</dbReference>
<dbReference type="NCBIfam" id="TIGR00693">
    <property type="entry name" value="thiE"/>
    <property type="match status" value="1"/>
</dbReference>
<comment type="catalytic activity">
    <reaction evidence="9 10 11">
        <text>2-[(2R,5Z)-2-carboxy-4-methylthiazol-5(2H)-ylidene]ethyl phosphate + 4-amino-2-methyl-5-(diphosphooxymethyl)pyrimidine + 2 H(+) = thiamine phosphate + CO2 + diphosphate</text>
        <dbReference type="Rhea" id="RHEA:47844"/>
        <dbReference type="ChEBI" id="CHEBI:15378"/>
        <dbReference type="ChEBI" id="CHEBI:16526"/>
        <dbReference type="ChEBI" id="CHEBI:33019"/>
        <dbReference type="ChEBI" id="CHEBI:37575"/>
        <dbReference type="ChEBI" id="CHEBI:57841"/>
        <dbReference type="ChEBI" id="CHEBI:62899"/>
        <dbReference type="EC" id="2.5.1.3"/>
    </reaction>
</comment>
<evidence type="ECO:0000256" key="10">
    <source>
        <dbReference type="HAMAP-Rule" id="MF_00097"/>
    </source>
</evidence>
<evidence type="ECO:0000256" key="1">
    <source>
        <dbReference type="ARBA" id="ARBA00003814"/>
    </source>
</evidence>
<comment type="catalytic activity">
    <reaction evidence="8 10 11">
        <text>2-(2-carboxy-4-methylthiazol-5-yl)ethyl phosphate + 4-amino-2-methyl-5-(diphosphooxymethyl)pyrimidine + 2 H(+) = thiamine phosphate + CO2 + diphosphate</text>
        <dbReference type="Rhea" id="RHEA:47848"/>
        <dbReference type="ChEBI" id="CHEBI:15378"/>
        <dbReference type="ChEBI" id="CHEBI:16526"/>
        <dbReference type="ChEBI" id="CHEBI:33019"/>
        <dbReference type="ChEBI" id="CHEBI:37575"/>
        <dbReference type="ChEBI" id="CHEBI:57841"/>
        <dbReference type="ChEBI" id="CHEBI:62890"/>
        <dbReference type="EC" id="2.5.1.3"/>
    </reaction>
</comment>
<evidence type="ECO:0000256" key="4">
    <source>
        <dbReference type="ARBA" id="ARBA00022723"/>
    </source>
</evidence>
<dbReference type="FunFam" id="3.20.20.70:FF:000096">
    <property type="entry name" value="Thiamine-phosphate synthase"/>
    <property type="match status" value="1"/>
</dbReference>
<keyword evidence="15" id="KW-1185">Reference proteome</keyword>
<comment type="similarity">
    <text evidence="10 11">Belongs to the thiamine-phosphate synthase family.</text>
</comment>
<dbReference type="GO" id="GO:0009228">
    <property type="term" value="P:thiamine biosynthetic process"/>
    <property type="evidence" value="ECO:0007669"/>
    <property type="project" value="UniProtKB-KW"/>
</dbReference>
<comment type="catalytic activity">
    <reaction evidence="7 10 11">
        <text>4-methyl-5-(2-phosphooxyethyl)-thiazole + 4-amino-2-methyl-5-(diphosphooxymethyl)pyrimidine + H(+) = thiamine phosphate + diphosphate</text>
        <dbReference type="Rhea" id="RHEA:22328"/>
        <dbReference type="ChEBI" id="CHEBI:15378"/>
        <dbReference type="ChEBI" id="CHEBI:33019"/>
        <dbReference type="ChEBI" id="CHEBI:37575"/>
        <dbReference type="ChEBI" id="CHEBI:57841"/>
        <dbReference type="ChEBI" id="CHEBI:58296"/>
        <dbReference type="EC" id="2.5.1.3"/>
    </reaction>
</comment>
<dbReference type="GO" id="GO:0009229">
    <property type="term" value="P:thiamine diphosphate biosynthetic process"/>
    <property type="evidence" value="ECO:0007669"/>
    <property type="project" value="UniProtKB-UniRule"/>
</dbReference>
<dbReference type="GO" id="GO:0000287">
    <property type="term" value="F:magnesium ion binding"/>
    <property type="evidence" value="ECO:0007669"/>
    <property type="project" value="UniProtKB-UniRule"/>
</dbReference>
<feature type="binding site" evidence="10">
    <location>
        <position position="139"/>
    </location>
    <ligand>
        <name>4-amino-2-methyl-5-(diphosphooxymethyl)pyrimidine</name>
        <dbReference type="ChEBI" id="CHEBI:57841"/>
    </ligand>
</feature>
<name>A0A227KRA6_9BURK</name>
<dbReference type="SUPFAM" id="SSF51391">
    <property type="entry name" value="Thiamin phosphate synthase"/>
    <property type="match status" value="1"/>
</dbReference>
<dbReference type="Gene3D" id="3.20.20.70">
    <property type="entry name" value="Aldolase class I"/>
    <property type="match status" value="1"/>
</dbReference>
<dbReference type="CDD" id="cd00564">
    <property type="entry name" value="TMP_TenI"/>
    <property type="match status" value="1"/>
</dbReference>
<dbReference type="Pfam" id="PF02581">
    <property type="entry name" value="TMP-TENI"/>
    <property type="match status" value="1"/>
</dbReference>
<keyword evidence="5 10" id="KW-0460">Magnesium</keyword>
<feature type="binding site" evidence="10">
    <location>
        <position position="72"/>
    </location>
    <ligand>
        <name>4-amino-2-methyl-5-(diphosphooxymethyl)pyrimidine</name>
        <dbReference type="ChEBI" id="CHEBI:57841"/>
    </ligand>
</feature>
<comment type="function">
    <text evidence="1 10">Condenses 4-methyl-5-(beta-hydroxyethyl)thiazole monophosphate (THZ-P) and 2-methyl-4-amino-5-hydroxymethyl pyrimidine pyrophosphate (HMP-PP) to form thiamine monophosphate (TMP).</text>
</comment>
<evidence type="ECO:0000256" key="2">
    <source>
        <dbReference type="ARBA" id="ARBA00005165"/>
    </source>
</evidence>